<evidence type="ECO:0000256" key="6">
    <source>
        <dbReference type="ARBA" id="ARBA00022989"/>
    </source>
</evidence>
<gene>
    <name evidence="11" type="ORF">B0H94_10882</name>
</gene>
<evidence type="ECO:0000256" key="3">
    <source>
        <dbReference type="ARBA" id="ARBA00022475"/>
    </source>
</evidence>
<evidence type="ECO:0000256" key="5">
    <source>
        <dbReference type="ARBA" id="ARBA00022692"/>
    </source>
</evidence>
<dbReference type="Proteomes" id="UP000242310">
    <property type="component" value="Unassembled WGS sequence"/>
</dbReference>
<evidence type="ECO:0000256" key="1">
    <source>
        <dbReference type="ARBA" id="ARBA00004429"/>
    </source>
</evidence>
<dbReference type="PANTHER" id="PTHR35011:SF2">
    <property type="entry name" value="2,3-DIKETO-L-GULONATE TRAP TRANSPORTER SMALL PERMEASE PROTEIN YIAM"/>
    <property type="match status" value="1"/>
</dbReference>
<evidence type="ECO:0000313" key="11">
    <source>
        <dbReference type="EMBL" id="PSL44471.1"/>
    </source>
</evidence>
<feature type="transmembrane region" description="Helical" evidence="9">
    <location>
        <begin position="50"/>
        <end position="68"/>
    </location>
</feature>
<dbReference type="GO" id="GO:0015740">
    <property type="term" value="P:C4-dicarboxylate transport"/>
    <property type="evidence" value="ECO:0007669"/>
    <property type="project" value="TreeGrafter"/>
</dbReference>
<accession>A0A2P8HE78</accession>
<keyword evidence="7 9" id="KW-0472">Membrane</keyword>
<feature type="transmembrane region" description="Helical" evidence="9">
    <location>
        <begin position="128"/>
        <end position="147"/>
    </location>
</feature>
<dbReference type="GO" id="GO:0005886">
    <property type="term" value="C:plasma membrane"/>
    <property type="evidence" value="ECO:0007669"/>
    <property type="project" value="UniProtKB-SubCell"/>
</dbReference>
<comment type="similarity">
    <text evidence="8">Belongs to the TRAP transporter small permease family.</text>
</comment>
<reference evidence="11 12" key="1">
    <citation type="submission" date="2018-03" db="EMBL/GenBank/DDBJ databases">
        <title>Genomic Encyclopedia of Type Strains, Phase III (KMG-III): the genomes of soil and plant-associated and newly described type strains.</title>
        <authorList>
            <person name="Whitman W."/>
        </authorList>
    </citation>
    <scope>NUCLEOTIDE SEQUENCE [LARGE SCALE GENOMIC DNA]</scope>
    <source>
        <strain evidence="11 12">CGMCC 1.07653</strain>
    </source>
</reference>
<keyword evidence="2" id="KW-0813">Transport</keyword>
<dbReference type="InterPro" id="IPR007387">
    <property type="entry name" value="TRAP_DctQ"/>
</dbReference>
<name>A0A2P8HE78_9BACI</name>
<evidence type="ECO:0000259" key="10">
    <source>
        <dbReference type="Pfam" id="PF04290"/>
    </source>
</evidence>
<protein>
    <submittedName>
        <fullName evidence="11">TRAP-type C4-dicarboxylate transport system permease small subunit</fullName>
    </submittedName>
</protein>
<keyword evidence="3" id="KW-1003">Cell membrane</keyword>
<dbReference type="EMBL" id="PYAV01000008">
    <property type="protein sequence ID" value="PSL44471.1"/>
    <property type="molecule type" value="Genomic_DNA"/>
</dbReference>
<dbReference type="RefSeq" id="WP_181315336.1">
    <property type="nucleotide sequence ID" value="NZ_PYAV01000008.1"/>
</dbReference>
<evidence type="ECO:0000256" key="8">
    <source>
        <dbReference type="ARBA" id="ARBA00038436"/>
    </source>
</evidence>
<comment type="subcellular location">
    <subcellularLocation>
        <location evidence="1">Cell inner membrane</location>
        <topology evidence="1">Multi-pass membrane protein</topology>
    </subcellularLocation>
</comment>
<sequence>MNPIKKLDYGLMKAEEFILSFAIIAIFVLVTGNALSRRFLGTSWPFSSELAEAFVYLATFMGISYAARKGRHIRMSAFFDIAPYKVKKALSIIIPFVTALVLFALAYYSLGYLEQTTNRVTTALRLPYYIILLPVPVGLTLGGLQFLRNMWINIIEKEIYIGTEMKESDRE</sequence>
<feature type="domain" description="Tripartite ATP-independent periplasmic transporters DctQ component" evidence="10">
    <location>
        <begin position="26"/>
        <end position="151"/>
    </location>
</feature>
<proteinExistence type="inferred from homology"/>
<evidence type="ECO:0000256" key="2">
    <source>
        <dbReference type="ARBA" id="ARBA00022448"/>
    </source>
</evidence>
<keyword evidence="5 9" id="KW-0812">Transmembrane</keyword>
<dbReference type="InterPro" id="IPR055348">
    <property type="entry name" value="DctQ"/>
</dbReference>
<dbReference type="Pfam" id="PF04290">
    <property type="entry name" value="DctQ"/>
    <property type="match status" value="1"/>
</dbReference>
<dbReference type="AlphaFoldDB" id="A0A2P8HE78"/>
<dbReference type="GO" id="GO:0022857">
    <property type="term" value="F:transmembrane transporter activity"/>
    <property type="evidence" value="ECO:0007669"/>
    <property type="project" value="TreeGrafter"/>
</dbReference>
<comment type="caution">
    <text evidence="11">The sequence shown here is derived from an EMBL/GenBank/DDBJ whole genome shotgun (WGS) entry which is preliminary data.</text>
</comment>
<feature type="transmembrane region" description="Helical" evidence="9">
    <location>
        <begin position="89"/>
        <end position="108"/>
    </location>
</feature>
<keyword evidence="6 9" id="KW-1133">Transmembrane helix</keyword>
<evidence type="ECO:0000313" key="12">
    <source>
        <dbReference type="Proteomes" id="UP000242310"/>
    </source>
</evidence>
<evidence type="ECO:0000256" key="4">
    <source>
        <dbReference type="ARBA" id="ARBA00022519"/>
    </source>
</evidence>
<evidence type="ECO:0000256" key="7">
    <source>
        <dbReference type="ARBA" id="ARBA00023136"/>
    </source>
</evidence>
<dbReference type="PANTHER" id="PTHR35011">
    <property type="entry name" value="2,3-DIKETO-L-GULONATE TRAP TRANSPORTER SMALL PERMEASE PROTEIN YIAM"/>
    <property type="match status" value="1"/>
</dbReference>
<feature type="transmembrane region" description="Helical" evidence="9">
    <location>
        <begin position="12"/>
        <end position="30"/>
    </location>
</feature>
<evidence type="ECO:0000256" key="9">
    <source>
        <dbReference type="SAM" id="Phobius"/>
    </source>
</evidence>
<organism evidence="11 12">
    <name type="scientific">Salsuginibacillus halophilus</name>
    <dbReference type="NCBI Taxonomy" id="517424"/>
    <lineage>
        <taxon>Bacteria</taxon>
        <taxon>Bacillati</taxon>
        <taxon>Bacillota</taxon>
        <taxon>Bacilli</taxon>
        <taxon>Bacillales</taxon>
        <taxon>Bacillaceae</taxon>
        <taxon>Salsuginibacillus</taxon>
    </lineage>
</organism>
<keyword evidence="12" id="KW-1185">Reference proteome</keyword>
<keyword evidence="4" id="KW-0997">Cell inner membrane</keyword>